<keyword evidence="10" id="KW-0418">Kinase</keyword>
<dbReference type="InterPro" id="IPR008266">
    <property type="entry name" value="Tyr_kinase_AS"/>
</dbReference>
<dbReference type="InterPro" id="IPR011009">
    <property type="entry name" value="Kinase-like_dom_sf"/>
</dbReference>
<dbReference type="GO" id="GO:0004674">
    <property type="term" value="F:protein serine/threonine kinase activity"/>
    <property type="evidence" value="ECO:0007669"/>
    <property type="project" value="UniProtKB-KW"/>
</dbReference>
<dbReference type="FunFam" id="1.10.510.10:FF:000202">
    <property type="entry name" value="Dual specificity testis-specific protein kinase 2"/>
    <property type="match status" value="1"/>
</dbReference>
<dbReference type="InterPro" id="IPR000719">
    <property type="entry name" value="Prot_kinase_dom"/>
</dbReference>
<evidence type="ECO:0000259" key="20">
    <source>
        <dbReference type="PROSITE" id="PS50011"/>
    </source>
</evidence>
<comment type="catalytic activity">
    <reaction evidence="17">
        <text>L-tyrosyl-[protein] + ATP = O-phospho-L-tyrosyl-[protein] + ADP + H(+)</text>
        <dbReference type="Rhea" id="RHEA:10596"/>
        <dbReference type="Rhea" id="RHEA-COMP:10136"/>
        <dbReference type="Rhea" id="RHEA-COMP:20101"/>
        <dbReference type="ChEBI" id="CHEBI:15378"/>
        <dbReference type="ChEBI" id="CHEBI:30616"/>
        <dbReference type="ChEBI" id="CHEBI:46858"/>
        <dbReference type="ChEBI" id="CHEBI:61978"/>
        <dbReference type="ChEBI" id="CHEBI:456216"/>
        <dbReference type="EC" id="2.7.12.1"/>
    </reaction>
</comment>
<evidence type="ECO:0000256" key="16">
    <source>
        <dbReference type="ARBA" id="ARBA00049308"/>
    </source>
</evidence>
<reference evidence="21" key="1">
    <citation type="submission" date="2022-01" db="EMBL/GenBank/DDBJ databases">
        <authorList>
            <person name="King R."/>
        </authorList>
    </citation>
    <scope>NUCLEOTIDE SEQUENCE</scope>
</reference>
<dbReference type="GO" id="GO:0005737">
    <property type="term" value="C:cytoplasm"/>
    <property type="evidence" value="ECO:0007669"/>
    <property type="project" value="TreeGrafter"/>
</dbReference>
<dbReference type="GO" id="GO:0005524">
    <property type="term" value="F:ATP binding"/>
    <property type="evidence" value="ECO:0007669"/>
    <property type="project" value="UniProtKB-UniRule"/>
</dbReference>
<comment type="catalytic activity">
    <reaction evidence="15">
        <text>L-seryl-[protein] + ATP = O-phospho-L-seryl-[protein] + ADP + H(+)</text>
        <dbReference type="Rhea" id="RHEA:17989"/>
        <dbReference type="Rhea" id="RHEA-COMP:9863"/>
        <dbReference type="Rhea" id="RHEA-COMP:11604"/>
        <dbReference type="ChEBI" id="CHEBI:15378"/>
        <dbReference type="ChEBI" id="CHEBI:29999"/>
        <dbReference type="ChEBI" id="CHEBI:30616"/>
        <dbReference type="ChEBI" id="CHEBI:83421"/>
        <dbReference type="ChEBI" id="CHEBI:456216"/>
        <dbReference type="EC" id="2.7.12.1"/>
    </reaction>
</comment>
<evidence type="ECO:0000256" key="17">
    <source>
        <dbReference type="ARBA" id="ARBA00051680"/>
    </source>
</evidence>
<evidence type="ECO:0000256" key="11">
    <source>
        <dbReference type="ARBA" id="ARBA00022840"/>
    </source>
</evidence>
<dbReference type="SUPFAM" id="SSF56112">
    <property type="entry name" value="Protein kinase-like (PK-like)"/>
    <property type="match status" value="1"/>
</dbReference>
<keyword evidence="11 18" id="KW-0067">ATP-binding</keyword>
<dbReference type="InterPro" id="IPR050940">
    <property type="entry name" value="Actin_reg-Ser/Thr_kinase"/>
</dbReference>
<dbReference type="Pfam" id="PF07714">
    <property type="entry name" value="PK_Tyr_Ser-Thr"/>
    <property type="match status" value="1"/>
</dbReference>
<keyword evidence="12" id="KW-0460">Magnesium</keyword>
<gene>
    <name evidence="21" type="ORF">CHIRRI_LOCUS10898</name>
</gene>
<comment type="cofactor">
    <cofactor evidence="1">
        <name>Mn(2+)</name>
        <dbReference type="ChEBI" id="CHEBI:29035"/>
    </cofactor>
</comment>
<dbReference type="OrthoDB" id="6750768at2759"/>
<evidence type="ECO:0000256" key="19">
    <source>
        <dbReference type="SAM" id="MobiDB-lite"/>
    </source>
</evidence>
<keyword evidence="14" id="KW-0464">Manganese</keyword>
<dbReference type="FunFam" id="3.30.200.20:FF:000134">
    <property type="entry name" value="Dual specificity testis-specific protein kinase 2"/>
    <property type="match status" value="1"/>
</dbReference>
<dbReference type="GO" id="GO:0005634">
    <property type="term" value="C:nucleus"/>
    <property type="evidence" value="ECO:0007669"/>
    <property type="project" value="TreeGrafter"/>
</dbReference>
<dbReference type="GO" id="GO:0004713">
    <property type="term" value="F:protein tyrosine kinase activity"/>
    <property type="evidence" value="ECO:0007669"/>
    <property type="project" value="UniProtKB-KW"/>
</dbReference>
<evidence type="ECO:0000256" key="15">
    <source>
        <dbReference type="ARBA" id="ARBA00049003"/>
    </source>
</evidence>
<evidence type="ECO:0000256" key="9">
    <source>
        <dbReference type="ARBA" id="ARBA00022741"/>
    </source>
</evidence>
<evidence type="ECO:0000256" key="6">
    <source>
        <dbReference type="ARBA" id="ARBA00022553"/>
    </source>
</evidence>
<keyword evidence="8" id="KW-0479">Metal-binding</keyword>
<comment type="catalytic activity">
    <reaction evidence="16">
        <text>L-threonyl-[protein] + ATP = O-phospho-L-threonyl-[protein] + ADP + H(+)</text>
        <dbReference type="Rhea" id="RHEA:46608"/>
        <dbReference type="Rhea" id="RHEA-COMP:11060"/>
        <dbReference type="Rhea" id="RHEA-COMP:11605"/>
        <dbReference type="ChEBI" id="CHEBI:15378"/>
        <dbReference type="ChEBI" id="CHEBI:30013"/>
        <dbReference type="ChEBI" id="CHEBI:30616"/>
        <dbReference type="ChEBI" id="CHEBI:61977"/>
        <dbReference type="ChEBI" id="CHEBI:456216"/>
        <dbReference type="EC" id="2.7.12.1"/>
    </reaction>
</comment>
<feature type="region of interest" description="Disordered" evidence="19">
    <location>
        <begin position="340"/>
        <end position="415"/>
    </location>
</feature>
<dbReference type="AlphaFoldDB" id="A0A9P0J4Y6"/>
<keyword evidence="6" id="KW-0597">Phosphoprotein</keyword>
<dbReference type="InterPro" id="IPR001245">
    <property type="entry name" value="Ser-Thr/Tyr_kinase_cat_dom"/>
</dbReference>
<keyword evidence="22" id="KW-1185">Reference proteome</keyword>
<evidence type="ECO:0000256" key="4">
    <source>
        <dbReference type="ARBA" id="ARBA00013203"/>
    </source>
</evidence>
<dbReference type="Gene3D" id="1.10.510.10">
    <property type="entry name" value="Transferase(Phosphotransferase) domain 1"/>
    <property type="match status" value="1"/>
</dbReference>
<organism evidence="21 22">
    <name type="scientific">Chironomus riparius</name>
    <dbReference type="NCBI Taxonomy" id="315576"/>
    <lineage>
        <taxon>Eukaryota</taxon>
        <taxon>Metazoa</taxon>
        <taxon>Ecdysozoa</taxon>
        <taxon>Arthropoda</taxon>
        <taxon>Hexapoda</taxon>
        <taxon>Insecta</taxon>
        <taxon>Pterygota</taxon>
        <taxon>Neoptera</taxon>
        <taxon>Endopterygota</taxon>
        <taxon>Diptera</taxon>
        <taxon>Nematocera</taxon>
        <taxon>Chironomoidea</taxon>
        <taxon>Chironomidae</taxon>
        <taxon>Chironominae</taxon>
        <taxon>Chironomus</taxon>
    </lineage>
</organism>
<dbReference type="PROSITE" id="PS50011">
    <property type="entry name" value="PROTEIN_KINASE_DOM"/>
    <property type="match status" value="1"/>
</dbReference>
<dbReference type="PANTHER" id="PTHR46485">
    <property type="entry name" value="LIM DOMAIN KINASE 1"/>
    <property type="match status" value="1"/>
</dbReference>
<comment type="similarity">
    <text evidence="3">Belongs to the protein kinase superfamily. TKL Ser/Thr protein kinase family.</text>
</comment>
<sequence>MIMNLTQNNYCGQGPGPPIINKTKNAVNNSSTKSNEIISAHKEKILEQCSDRLVTGPSCRALKTAVSALFSVDDFHREKIGSGFFSEVFKVTHRTTGEVMVLKMNQLRSNRPNMLREVQLLNKLSHPNILKFMGVCVQEGQLHALTEFIPDGSLEQLIQNKAEYVSPTSKIQLALGIAKGMKYVHSINVFHRDLTSKNVLVRRFSNGELDAVVGDFGLAAKIPKKCGKFRLDTVGSPYWMSPECLNGKFYDQSSDVFSYGIILCELIARIDADPDILPRTDAFGLDYIAFVDLCPSDTLPAFLRIAFYCCNYDPKNRYTFNDVAKKLTLLLDDRNNDLIEDKTNSISPSNNSLNDISMSPSKEDIQNSKYNKRNSIDSTLNNNDNSCKESTNNKSYKHSISESPPKQRNESKVLPYTSLTYRRSYSSENIMLHTVPADKARCHPLLNRTNNTSQQTINETDSNMTLRKIAETMLLKDPKYKPRPKENSKLNPFTNLAQLRGVKKIIGANANQLTPGTNDLFSSCFEMSSPFLKSLKELNYTKKKKKNQIPNEPKSLPSSPLIKRKDFNVDSLLPNYENVSSLMRSDSSAKCCKKYFDKLQNHPLYKNGKQEETDLCGSNSCKLRCVESNDELKDLSIPLPTNRIIGLSANPSNIKFTNTNCYESNCLMEPISMAGKSLYETPRLLTRRGSTESGFFSCLNEDFCDKTRDYDQGACSYFCTCCLMSSTPSTSNEKKDDTSNVSTSISLRSLDDLDLTDTKLSQKLQHCIHHRIDVNTKSIDMGLINRLTLDSEINSIIQKHQLSNQLFYCKNRTSSIYSDSSDSLAGSDSLLWDDRSYSIPNTRSAQIAKIVEYFERKGSNFSASNFSVSGLKSNFSSSTTSASNYLPSSNYHHHHKQLTDYFVDLRRDFHDIGSNNDSSNPNLTFKRDYETFCFDFTEKKPSQNFHKICEGSVRSKLPLFDKSKQGNQSEK</sequence>
<evidence type="ECO:0000256" key="13">
    <source>
        <dbReference type="ARBA" id="ARBA00023137"/>
    </source>
</evidence>
<evidence type="ECO:0000256" key="5">
    <source>
        <dbReference type="ARBA" id="ARBA00022527"/>
    </source>
</evidence>
<evidence type="ECO:0000313" key="22">
    <source>
        <dbReference type="Proteomes" id="UP001153620"/>
    </source>
</evidence>
<dbReference type="GO" id="GO:0046872">
    <property type="term" value="F:metal ion binding"/>
    <property type="evidence" value="ECO:0007669"/>
    <property type="project" value="UniProtKB-KW"/>
</dbReference>
<accession>A0A9P0J4Y6</accession>
<feature type="domain" description="Protein kinase" evidence="20">
    <location>
        <begin position="74"/>
        <end position="330"/>
    </location>
</feature>
<name>A0A9P0J4Y6_9DIPT</name>
<keyword evidence="9 18" id="KW-0547">Nucleotide-binding</keyword>
<dbReference type="PROSITE" id="PS00107">
    <property type="entry name" value="PROTEIN_KINASE_ATP"/>
    <property type="match status" value="1"/>
</dbReference>
<evidence type="ECO:0000256" key="2">
    <source>
        <dbReference type="ARBA" id="ARBA00001946"/>
    </source>
</evidence>
<evidence type="ECO:0000256" key="12">
    <source>
        <dbReference type="ARBA" id="ARBA00022842"/>
    </source>
</evidence>
<dbReference type="EC" id="2.7.12.1" evidence="4"/>
<evidence type="ECO:0000256" key="8">
    <source>
        <dbReference type="ARBA" id="ARBA00022723"/>
    </source>
</evidence>
<keyword evidence="5" id="KW-0723">Serine/threonine-protein kinase</keyword>
<evidence type="ECO:0000256" key="1">
    <source>
        <dbReference type="ARBA" id="ARBA00001936"/>
    </source>
</evidence>
<evidence type="ECO:0000256" key="7">
    <source>
        <dbReference type="ARBA" id="ARBA00022679"/>
    </source>
</evidence>
<dbReference type="EMBL" id="OU895879">
    <property type="protein sequence ID" value="CAH1728728.1"/>
    <property type="molecule type" value="Genomic_DNA"/>
</dbReference>
<proteinExistence type="inferred from homology"/>
<comment type="cofactor">
    <cofactor evidence="2">
        <name>Mg(2+)</name>
        <dbReference type="ChEBI" id="CHEBI:18420"/>
    </cofactor>
</comment>
<dbReference type="Gene3D" id="3.30.200.20">
    <property type="entry name" value="Phosphorylase Kinase, domain 1"/>
    <property type="match status" value="1"/>
</dbReference>
<feature type="compositionally biased region" description="Polar residues" evidence="19">
    <location>
        <begin position="376"/>
        <end position="394"/>
    </location>
</feature>
<dbReference type="GO" id="GO:0004712">
    <property type="term" value="F:protein serine/threonine/tyrosine kinase activity"/>
    <property type="evidence" value="ECO:0007669"/>
    <property type="project" value="UniProtKB-EC"/>
</dbReference>
<feature type="binding site" evidence="18">
    <location>
        <position position="103"/>
    </location>
    <ligand>
        <name>ATP</name>
        <dbReference type="ChEBI" id="CHEBI:30616"/>
    </ligand>
</feature>
<evidence type="ECO:0000256" key="18">
    <source>
        <dbReference type="PROSITE-ProRule" id="PRU10141"/>
    </source>
</evidence>
<keyword evidence="13" id="KW-0829">Tyrosine-protein kinase</keyword>
<evidence type="ECO:0000313" key="21">
    <source>
        <dbReference type="EMBL" id="CAH1728728.1"/>
    </source>
</evidence>
<evidence type="ECO:0000256" key="10">
    <source>
        <dbReference type="ARBA" id="ARBA00022777"/>
    </source>
</evidence>
<dbReference type="PROSITE" id="PS00109">
    <property type="entry name" value="PROTEIN_KINASE_TYR"/>
    <property type="match status" value="1"/>
</dbReference>
<dbReference type="GO" id="GO:0030036">
    <property type="term" value="P:actin cytoskeleton organization"/>
    <property type="evidence" value="ECO:0007669"/>
    <property type="project" value="TreeGrafter"/>
</dbReference>
<dbReference type="Proteomes" id="UP001153620">
    <property type="component" value="Chromosome 3"/>
</dbReference>
<feature type="compositionally biased region" description="Polar residues" evidence="19">
    <location>
        <begin position="344"/>
        <end position="360"/>
    </location>
</feature>
<dbReference type="InterPro" id="IPR017441">
    <property type="entry name" value="Protein_kinase_ATP_BS"/>
</dbReference>
<reference evidence="21" key="2">
    <citation type="submission" date="2022-10" db="EMBL/GenBank/DDBJ databases">
        <authorList>
            <consortium name="ENA_rothamsted_submissions"/>
            <consortium name="culmorum"/>
            <person name="King R."/>
        </authorList>
    </citation>
    <scope>NUCLEOTIDE SEQUENCE</scope>
</reference>
<protein>
    <recommendedName>
        <fullName evidence="4">dual-specificity kinase</fullName>
        <ecNumber evidence="4">2.7.12.1</ecNumber>
    </recommendedName>
</protein>
<keyword evidence="7" id="KW-0808">Transferase</keyword>
<evidence type="ECO:0000256" key="3">
    <source>
        <dbReference type="ARBA" id="ARBA00005843"/>
    </source>
</evidence>
<evidence type="ECO:0000256" key="14">
    <source>
        <dbReference type="ARBA" id="ARBA00023211"/>
    </source>
</evidence>
<dbReference type="PANTHER" id="PTHR46485:SF5">
    <property type="entry name" value="CENTER DIVIDER, ISOFORM A"/>
    <property type="match status" value="1"/>
</dbReference>